<name>A0A520KFS9_9CREN</name>
<feature type="binding site" evidence="4">
    <location>
        <begin position="81"/>
        <end position="84"/>
    </location>
    <ligand>
        <name>substrate</name>
    </ligand>
</feature>
<dbReference type="InterPro" id="IPR037171">
    <property type="entry name" value="NagB/RpiA_transferase-like"/>
</dbReference>
<dbReference type="PANTHER" id="PTHR11934:SF0">
    <property type="entry name" value="RIBOSE-5-PHOSPHATE ISOMERASE"/>
    <property type="match status" value="1"/>
</dbReference>
<dbReference type="SUPFAM" id="SSF75445">
    <property type="entry name" value="D-ribose-5-phosphate isomerase (RpiA), lid domain"/>
    <property type="match status" value="1"/>
</dbReference>
<dbReference type="SUPFAM" id="SSF100950">
    <property type="entry name" value="NagB/RpiA/CoA transferase-like"/>
    <property type="match status" value="1"/>
</dbReference>
<dbReference type="GO" id="GO:0006014">
    <property type="term" value="P:D-ribose metabolic process"/>
    <property type="evidence" value="ECO:0007669"/>
    <property type="project" value="TreeGrafter"/>
</dbReference>
<evidence type="ECO:0000256" key="4">
    <source>
        <dbReference type="HAMAP-Rule" id="MF_00170"/>
    </source>
</evidence>
<reference evidence="6 8" key="1">
    <citation type="journal article" date="2019" name="Nat. Microbiol.">
        <title>Expanding anaerobic alkane metabolism in the domain of Archaea.</title>
        <authorList>
            <person name="Wang Y."/>
            <person name="Wegener G."/>
            <person name="Hou J."/>
            <person name="Wang F."/>
            <person name="Xiao X."/>
        </authorList>
    </citation>
    <scope>NUCLEOTIDE SEQUENCE [LARGE SCALE GENOMIC DNA]</scope>
    <source>
        <strain evidence="6">WYZ-LMO11</strain>
    </source>
</reference>
<comment type="function">
    <text evidence="4">Catalyzes the reversible conversion of ribose-5-phosphate to ribulose 5-phosphate.</text>
</comment>
<dbReference type="UniPathway" id="UPA00115">
    <property type="reaction ID" value="UER00412"/>
</dbReference>
<dbReference type="GO" id="GO:0004751">
    <property type="term" value="F:ribose-5-phosphate isomerase activity"/>
    <property type="evidence" value="ECO:0007669"/>
    <property type="project" value="UniProtKB-UniRule"/>
</dbReference>
<feature type="binding site" evidence="4">
    <location>
        <begin position="94"/>
        <end position="97"/>
    </location>
    <ligand>
        <name>substrate</name>
    </ligand>
</feature>
<evidence type="ECO:0000313" key="8">
    <source>
        <dbReference type="Proteomes" id="UP000317265"/>
    </source>
</evidence>
<dbReference type="Pfam" id="PF06026">
    <property type="entry name" value="Rib_5-P_isom_A"/>
    <property type="match status" value="1"/>
</dbReference>
<protein>
    <recommendedName>
        <fullName evidence="4">Ribose-5-phosphate isomerase A</fullName>
        <ecNumber evidence="4">5.3.1.6</ecNumber>
    </recommendedName>
    <alternativeName>
        <fullName evidence="4">Phosphoriboisomerase A</fullName>
        <shortName evidence="4">PRI</shortName>
    </alternativeName>
</protein>
<dbReference type="NCBIfam" id="NF001924">
    <property type="entry name" value="PRK00702.1"/>
    <property type="match status" value="1"/>
</dbReference>
<comment type="subunit">
    <text evidence="4">Homodimer.</text>
</comment>
<dbReference type="Gene3D" id="3.40.50.1360">
    <property type="match status" value="1"/>
</dbReference>
<comment type="caution">
    <text evidence="5">The sequence shown here is derived from an EMBL/GenBank/DDBJ whole genome shotgun (WGS) entry which is preliminary data.</text>
</comment>
<dbReference type="InterPro" id="IPR020672">
    <property type="entry name" value="Ribose5P_isomerase_typA_subgr"/>
</dbReference>
<dbReference type="CDD" id="cd01398">
    <property type="entry name" value="RPI_A"/>
    <property type="match status" value="1"/>
</dbReference>
<accession>A0A520KFS9</accession>
<comment type="catalytic activity">
    <reaction evidence="1 4">
        <text>aldehydo-D-ribose 5-phosphate = D-ribulose 5-phosphate</text>
        <dbReference type="Rhea" id="RHEA:14657"/>
        <dbReference type="ChEBI" id="CHEBI:58121"/>
        <dbReference type="ChEBI" id="CHEBI:58273"/>
        <dbReference type="EC" id="5.3.1.6"/>
    </reaction>
</comment>
<feature type="binding site" evidence="4">
    <location>
        <position position="121"/>
    </location>
    <ligand>
        <name>substrate</name>
    </ligand>
</feature>
<evidence type="ECO:0000313" key="7">
    <source>
        <dbReference type="Proteomes" id="UP000316080"/>
    </source>
</evidence>
<dbReference type="HAMAP" id="MF_00170">
    <property type="entry name" value="Rib_5P_isom_A"/>
    <property type="match status" value="1"/>
</dbReference>
<evidence type="ECO:0000256" key="1">
    <source>
        <dbReference type="ARBA" id="ARBA00001713"/>
    </source>
</evidence>
<dbReference type="FunFam" id="3.40.50.1360:FF:000001">
    <property type="entry name" value="Ribose-5-phosphate isomerase A"/>
    <property type="match status" value="1"/>
</dbReference>
<comment type="similarity">
    <text evidence="2 4">Belongs to the ribose 5-phosphate isomerase family.</text>
</comment>
<feature type="binding site" evidence="4">
    <location>
        <begin position="25"/>
        <end position="28"/>
    </location>
    <ligand>
        <name>substrate</name>
    </ligand>
</feature>
<evidence type="ECO:0000256" key="3">
    <source>
        <dbReference type="ARBA" id="ARBA00023235"/>
    </source>
</evidence>
<dbReference type="Proteomes" id="UP000317265">
    <property type="component" value="Unassembled WGS sequence"/>
</dbReference>
<dbReference type="PANTHER" id="PTHR11934">
    <property type="entry name" value="RIBOSE-5-PHOSPHATE ISOMERASE"/>
    <property type="match status" value="1"/>
</dbReference>
<dbReference type="GO" id="GO:0005829">
    <property type="term" value="C:cytosol"/>
    <property type="evidence" value="ECO:0007669"/>
    <property type="project" value="TreeGrafter"/>
</dbReference>
<proteinExistence type="inferred from homology"/>
<evidence type="ECO:0000313" key="6">
    <source>
        <dbReference type="EMBL" id="TDA39264.1"/>
    </source>
</evidence>
<sequence>MIKKINAAKAALNEVKDDYIIGLGTGSTIAIFIELLGEKIKKEGIKIKAIPTSYQSSYLAIKNGIPLTSLEEYPEIDLAIDGADEIDKNLNLIKGGGAALTREKIIDSSAKKFIVIADDTKVVNKLGEKFPLPIEVIPIAWRKIEKILKSMGANVKLRDGGDRKDGPIITDNGNFILDAKFNFIENPKDLEIKIKMIPGVVEVGLFVDMAHIAYIGNEKGYYIIKKS</sequence>
<comment type="pathway">
    <text evidence="4">Carbohydrate degradation; pentose phosphate pathway; D-ribose 5-phosphate from D-ribulose 5-phosphate (non-oxidative stage): step 1/1.</text>
</comment>
<dbReference type="InterPro" id="IPR004788">
    <property type="entry name" value="Ribose5P_isomerase_type_A"/>
</dbReference>
<dbReference type="FunFam" id="3.30.70.260:FF:000018">
    <property type="entry name" value="Ribose-5-phosphate isomerase A"/>
    <property type="match status" value="1"/>
</dbReference>
<reference evidence="5 7" key="2">
    <citation type="journal article" date="2019" name="Nat. Microbiol.">
        <title>Wide diversity of methane and short-chain alkane metabolisms in uncultured archaea.</title>
        <authorList>
            <person name="Borrel G."/>
            <person name="Adam P.S."/>
            <person name="McKay L.J."/>
            <person name="Chen L.X."/>
            <person name="Sierra-Garcia I.N."/>
            <person name="Sieber C.M."/>
            <person name="Letourneur Q."/>
            <person name="Ghozlane A."/>
            <person name="Andersen G.L."/>
            <person name="Li W.J."/>
            <person name="Hallam S.J."/>
            <person name="Muyzer G."/>
            <person name="de Oliveira V.M."/>
            <person name="Inskeep W.P."/>
            <person name="Banfield J.F."/>
            <person name="Gribaldo S."/>
        </authorList>
    </citation>
    <scope>NUCLEOTIDE SEQUENCE [LARGE SCALE GENOMIC DNA]</scope>
    <source>
        <strain evidence="5">Verst-YHS</strain>
    </source>
</reference>
<feature type="active site" description="Proton acceptor" evidence="4">
    <location>
        <position position="103"/>
    </location>
</feature>
<dbReference type="EC" id="5.3.1.6" evidence="4"/>
<dbReference type="Proteomes" id="UP000316080">
    <property type="component" value="Unassembled WGS sequence"/>
</dbReference>
<dbReference type="EMBL" id="RXIH01000023">
    <property type="protein sequence ID" value="RZN56463.1"/>
    <property type="molecule type" value="Genomic_DNA"/>
</dbReference>
<dbReference type="EMBL" id="QNVI01000030">
    <property type="protein sequence ID" value="TDA39264.1"/>
    <property type="molecule type" value="Genomic_DNA"/>
</dbReference>
<dbReference type="Gene3D" id="3.30.70.260">
    <property type="match status" value="1"/>
</dbReference>
<organism evidence="5 7">
    <name type="scientific">Thermoproteota archaeon</name>
    <dbReference type="NCBI Taxonomy" id="2056631"/>
    <lineage>
        <taxon>Archaea</taxon>
        <taxon>Thermoproteota</taxon>
    </lineage>
</organism>
<evidence type="ECO:0000256" key="2">
    <source>
        <dbReference type="ARBA" id="ARBA00008088"/>
    </source>
</evidence>
<dbReference type="GO" id="GO:0009052">
    <property type="term" value="P:pentose-phosphate shunt, non-oxidative branch"/>
    <property type="evidence" value="ECO:0007669"/>
    <property type="project" value="UniProtKB-UniRule"/>
</dbReference>
<keyword evidence="3 4" id="KW-0413">Isomerase</keyword>
<evidence type="ECO:0000313" key="5">
    <source>
        <dbReference type="EMBL" id="RZN56463.1"/>
    </source>
</evidence>
<dbReference type="NCBIfam" id="TIGR00021">
    <property type="entry name" value="rpiA"/>
    <property type="match status" value="1"/>
</dbReference>
<gene>
    <name evidence="4 5" type="primary">rpiA</name>
    <name evidence="6" type="ORF">DSO09_02490</name>
    <name evidence="5" type="ORF">EF809_02710</name>
</gene>
<dbReference type="AlphaFoldDB" id="A0A520KFS9"/>